<gene>
    <name evidence="1" type="ORF">GCM10017667_48800</name>
</gene>
<dbReference type="InterPro" id="IPR036663">
    <property type="entry name" value="Fumarylacetoacetase_C_sf"/>
</dbReference>
<dbReference type="AlphaFoldDB" id="A0A919BS97"/>
<dbReference type="Proteomes" id="UP000632849">
    <property type="component" value="Unassembled WGS sequence"/>
</dbReference>
<evidence type="ECO:0000313" key="2">
    <source>
        <dbReference type="Proteomes" id="UP000632849"/>
    </source>
</evidence>
<keyword evidence="2" id="KW-1185">Reference proteome</keyword>
<sequence length="317" mass="33413">MTQPPAPAPLPPVLFEATYRGARHVGFGLPGTGTRLTLHPVAETAVADAFRTTDGSADAVRAALATGPGTDVAVDDPALRLLPPLLPTGTDNALLSGFMGTHTKKWGGEKAPADGPFTPPKWFFKGFGDWVRLPGEPLVVPAGPVALIEEPEVALVYVNDADGTPHYAGYTFGNDLCDIGLHRQDPGYNPYCKLCDTALAPWLFLGPPPATVTGRVTIVRDGATAWEGPFDCGGDALYFDIADMAAHFFSFPAARRPGLVNYLLLGADEASFHDGFRIADGDRISIDVKSHGVAFANTVRFTAPTPVAPFPGAAPRP</sequence>
<evidence type="ECO:0000313" key="1">
    <source>
        <dbReference type="EMBL" id="GHG10399.1"/>
    </source>
</evidence>
<dbReference type="EMBL" id="BNBE01000002">
    <property type="protein sequence ID" value="GHG10399.1"/>
    <property type="molecule type" value="Genomic_DNA"/>
</dbReference>
<reference evidence="1" key="2">
    <citation type="submission" date="2020-09" db="EMBL/GenBank/DDBJ databases">
        <authorList>
            <person name="Sun Q."/>
            <person name="Ohkuma M."/>
        </authorList>
    </citation>
    <scope>NUCLEOTIDE SEQUENCE</scope>
    <source>
        <strain evidence="1">JCM 4122</strain>
    </source>
</reference>
<dbReference type="Gene3D" id="3.90.850.10">
    <property type="entry name" value="Fumarylacetoacetase-like, C-terminal domain"/>
    <property type="match status" value="1"/>
</dbReference>
<proteinExistence type="predicted"/>
<comment type="caution">
    <text evidence="1">The sequence shown here is derived from an EMBL/GenBank/DDBJ whole genome shotgun (WGS) entry which is preliminary data.</text>
</comment>
<dbReference type="RefSeq" id="WP_268983035.1">
    <property type="nucleotide sequence ID" value="NZ_BNBE01000002.1"/>
</dbReference>
<reference evidence="1" key="1">
    <citation type="journal article" date="2014" name="Int. J. Syst. Evol. Microbiol.">
        <title>Complete genome sequence of Corynebacterium casei LMG S-19264T (=DSM 44701T), isolated from a smear-ripened cheese.</title>
        <authorList>
            <consortium name="US DOE Joint Genome Institute (JGI-PGF)"/>
            <person name="Walter F."/>
            <person name="Albersmeier A."/>
            <person name="Kalinowski J."/>
            <person name="Ruckert C."/>
        </authorList>
    </citation>
    <scope>NUCLEOTIDE SEQUENCE</scope>
    <source>
        <strain evidence="1">JCM 4122</strain>
    </source>
</reference>
<dbReference type="SUPFAM" id="SSF56529">
    <property type="entry name" value="FAH"/>
    <property type="match status" value="1"/>
</dbReference>
<organism evidence="1 2">
    <name type="scientific">Streptomyces filamentosus</name>
    <name type="common">Streptomyces roseosporus</name>
    <dbReference type="NCBI Taxonomy" id="67294"/>
    <lineage>
        <taxon>Bacteria</taxon>
        <taxon>Bacillati</taxon>
        <taxon>Actinomycetota</taxon>
        <taxon>Actinomycetes</taxon>
        <taxon>Kitasatosporales</taxon>
        <taxon>Streptomycetaceae</taxon>
        <taxon>Streptomyces</taxon>
    </lineage>
</organism>
<dbReference type="GeneID" id="95657665"/>
<name>A0A919BS97_STRFL</name>
<dbReference type="GO" id="GO:0003824">
    <property type="term" value="F:catalytic activity"/>
    <property type="evidence" value="ECO:0007669"/>
    <property type="project" value="InterPro"/>
</dbReference>
<evidence type="ECO:0008006" key="3">
    <source>
        <dbReference type="Google" id="ProtNLM"/>
    </source>
</evidence>
<accession>A0A919BS97</accession>
<protein>
    <recommendedName>
        <fullName evidence="3">Fumarylacetoacetate (FAA) hydrolase</fullName>
    </recommendedName>
</protein>